<reference evidence="5" key="1">
    <citation type="submission" date="2016-10" db="EMBL/GenBank/DDBJ databases">
        <authorList>
            <person name="Varghese N."/>
            <person name="Submissions S."/>
        </authorList>
    </citation>
    <scope>NUCLEOTIDE SEQUENCE [LARGE SCALE GENOMIC DNA]</scope>
    <source>
        <strain evidence="5">DSM 44771</strain>
    </source>
</reference>
<evidence type="ECO:0000313" key="4">
    <source>
        <dbReference type="EMBL" id="SFS93032.1"/>
    </source>
</evidence>
<sequence>MRDYAQKVNKLGSGVEKVATGTFDARNQAASEWDGAASEAFQGWTSQQGGDGDALAGVFRRVATAVEGWCDEIDTVKSRMEQAKQVANDGGLIVLRDLIYPPKPLPAADPNAIPGSGTQPPQAQSEAARAKHAQAEAAYAEAEATVTQARDMERSAHAELVRAMDAAKNDMGLISQAGAWEQAGTNPSSPAGMTLAGAATTMETRAAEATKGIFEQATAQGPAATRACWDSLSTAQRGDLMDRFPQMIGNGNGLPTTVRHEANLSLLASQRQALESKYRAVQQRIADIRPGDGLAAEKERLETQKEQLEESLAGLKQLDATAHRPGHYLLGIDATASGGRGQAIIANGNPDTAQNVMTTVPGTYSDLGDVMNYSTDADKVMQRAQALEPNQSFASITYAGYESPPSLPDAANGRFAEEGSRGLSEFQEGLRVSHELDQPSNNTVIGHSYGTTEVGYAARDHGIHADNIVFLGSPGVGVDHASELGVDPNRVWSGTANLDVIDYFTPSPDPADYGRLETTDDHWFGRNPSDPSFGGQELPVHDWSYHGDYWTYDESVDGMARIVANHGKGN</sequence>
<evidence type="ECO:0000259" key="3">
    <source>
        <dbReference type="Pfam" id="PF06259"/>
    </source>
</evidence>
<dbReference type="Pfam" id="PF06259">
    <property type="entry name" value="Abhydrolase_8"/>
    <property type="match status" value="1"/>
</dbReference>
<dbReference type="GO" id="GO:0016787">
    <property type="term" value="F:hydrolase activity"/>
    <property type="evidence" value="ECO:0007669"/>
    <property type="project" value="UniProtKB-KW"/>
</dbReference>
<evidence type="ECO:0000313" key="5">
    <source>
        <dbReference type="Proteomes" id="UP000198852"/>
    </source>
</evidence>
<dbReference type="STRING" id="95161.SAMN05660874_04281"/>
<dbReference type="AlphaFoldDB" id="A0A1I6TUX6"/>
<gene>
    <name evidence="4" type="ORF">SAMN05660874_04281</name>
</gene>
<keyword evidence="1" id="KW-0175">Coiled coil</keyword>
<dbReference type="InterPro" id="IPR010427">
    <property type="entry name" value="DUF1023"/>
</dbReference>
<proteinExistence type="predicted"/>
<dbReference type="Proteomes" id="UP000198852">
    <property type="component" value="Unassembled WGS sequence"/>
</dbReference>
<organism evidence="4 5">
    <name type="scientific">Saccharopolyspora flava</name>
    <dbReference type="NCBI Taxonomy" id="95161"/>
    <lineage>
        <taxon>Bacteria</taxon>
        <taxon>Bacillati</taxon>
        <taxon>Actinomycetota</taxon>
        <taxon>Actinomycetes</taxon>
        <taxon>Pseudonocardiales</taxon>
        <taxon>Pseudonocardiaceae</taxon>
        <taxon>Saccharopolyspora</taxon>
    </lineage>
</organism>
<dbReference type="InterPro" id="IPR029058">
    <property type="entry name" value="AB_hydrolase_fold"/>
</dbReference>
<evidence type="ECO:0000256" key="2">
    <source>
        <dbReference type="SAM" id="MobiDB-lite"/>
    </source>
</evidence>
<evidence type="ECO:0000256" key="1">
    <source>
        <dbReference type="SAM" id="Coils"/>
    </source>
</evidence>
<feature type="coiled-coil region" evidence="1">
    <location>
        <begin position="264"/>
        <end position="321"/>
    </location>
</feature>
<keyword evidence="5" id="KW-1185">Reference proteome</keyword>
<dbReference type="SUPFAM" id="SSF53474">
    <property type="entry name" value="alpha/beta-Hydrolases"/>
    <property type="match status" value="1"/>
</dbReference>
<accession>A0A1I6TUX6</accession>
<dbReference type="EMBL" id="FOZX01000008">
    <property type="protein sequence ID" value="SFS93032.1"/>
    <property type="molecule type" value="Genomic_DNA"/>
</dbReference>
<feature type="domain" description="DUF1023" evidence="3">
    <location>
        <begin position="340"/>
        <end position="504"/>
    </location>
</feature>
<dbReference type="RefSeq" id="WP_245776021.1">
    <property type="nucleotide sequence ID" value="NZ_FOZX01000008.1"/>
</dbReference>
<name>A0A1I6TUX6_9PSEU</name>
<keyword evidence="4" id="KW-0378">Hydrolase</keyword>
<protein>
    <submittedName>
        <fullName evidence="4">Alpha/beta hydrolase</fullName>
    </submittedName>
</protein>
<feature type="region of interest" description="Disordered" evidence="2">
    <location>
        <begin position="105"/>
        <end position="134"/>
    </location>
</feature>